<accession>A0A1I5GKZ1</accession>
<evidence type="ECO:0000313" key="4">
    <source>
        <dbReference type="Proteomes" id="UP000199398"/>
    </source>
</evidence>
<keyword evidence="5" id="KW-1185">Reference proteome</keyword>
<evidence type="ECO:0000313" key="3">
    <source>
        <dbReference type="EMBL" id="SFO36231.1"/>
    </source>
</evidence>
<gene>
    <name evidence="2" type="ORF">ATL45_5926</name>
    <name evidence="3" type="ORF">SAMN05421805_11327</name>
</gene>
<evidence type="ECO:0000313" key="2">
    <source>
        <dbReference type="EMBL" id="RKT87507.1"/>
    </source>
</evidence>
<dbReference type="RefSeq" id="WP_093156649.1">
    <property type="nucleotide sequence ID" value="NZ_FOUP01000013.1"/>
</dbReference>
<dbReference type="EMBL" id="RBXX01000002">
    <property type="protein sequence ID" value="RKT87507.1"/>
    <property type="molecule type" value="Genomic_DNA"/>
</dbReference>
<sequence length="122" mass="13081">MGSMTRVYCGVPVTDRNAALEWFAVFFGRPADEVVGDEALWSISDTAWIFVAERDRAGGALITIEVTGLDDVLARLAAHGIGHEPVETYDNGVRHVVVLDPDGNSISLAEAPRGDSTPQRDG</sequence>
<dbReference type="InterPro" id="IPR029068">
    <property type="entry name" value="Glyas_Bleomycin-R_OHBP_Dase"/>
</dbReference>
<dbReference type="PROSITE" id="PS51819">
    <property type="entry name" value="VOC"/>
    <property type="match status" value="1"/>
</dbReference>
<dbReference type="Gene3D" id="3.10.180.10">
    <property type="entry name" value="2,3-Dihydroxybiphenyl 1,2-Dioxygenase, domain 1"/>
    <property type="match status" value="1"/>
</dbReference>
<dbReference type="AlphaFoldDB" id="A0A1I5GKZ1"/>
<dbReference type="SUPFAM" id="SSF54593">
    <property type="entry name" value="Glyoxalase/Bleomycin resistance protein/Dihydroxybiphenyl dioxygenase"/>
    <property type="match status" value="1"/>
</dbReference>
<dbReference type="STRING" id="455193.SAMN05421805_11327"/>
<dbReference type="EMBL" id="FOUP01000013">
    <property type="protein sequence ID" value="SFO36231.1"/>
    <property type="molecule type" value="Genomic_DNA"/>
</dbReference>
<reference evidence="2 5" key="2">
    <citation type="submission" date="2018-10" db="EMBL/GenBank/DDBJ databases">
        <title>Sequencing the genomes of 1000 actinobacteria strains.</title>
        <authorList>
            <person name="Klenk H.-P."/>
        </authorList>
    </citation>
    <scope>NUCLEOTIDE SEQUENCE [LARGE SCALE GENOMIC DNA]</scope>
    <source>
        <strain evidence="2 5">DSM 45119</strain>
    </source>
</reference>
<evidence type="ECO:0000259" key="1">
    <source>
        <dbReference type="PROSITE" id="PS51819"/>
    </source>
</evidence>
<feature type="domain" description="VOC" evidence="1">
    <location>
        <begin position="5"/>
        <end position="111"/>
    </location>
</feature>
<organism evidence="3 4">
    <name type="scientific">Saccharopolyspora antimicrobica</name>
    <dbReference type="NCBI Taxonomy" id="455193"/>
    <lineage>
        <taxon>Bacteria</taxon>
        <taxon>Bacillati</taxon>
        <taxon>Actinomycetota</taxon>
        <taxon>Actinomycetes</taxon>
        <taxon>Pseudonocardiales</taxon>
        <taxon>Pseudonocardiaceae</taxon>
        <taxon>Saccharopolyspora</taxon>
    </lineage>
</organism>
<protein>
    <recommendedName>
        <fullName evidence="1">VOC domain-containing protein</fullName>
    </recommendedName>
</protein>
<dbReference type="CDD" id="cd06587">
    <property type="entry name" value="VOC"/>
    <property type="match status" value="1"/>
</dbReference>
<dbReference type="OrthoDB" id="2453533at2"/>
<reference evidence="3 4" key="1">
    <citation type="submission" date="2016-10" db="EMBL/GenBank/DDBJ databases">
        <authorList>
            <person name="de Groot N.N."/>
        </authorList>
    </citation>
    <scope>NUCLEOTIDE SEQUENCE [LARGE SCALE GENOMIC DNA]</scope>
    <source>
        <strain evidence="3 4">CPCC 201259</strain>
    </source>
</reference>
<dbReference type="Proteomes" id="UP000270697">
    <property type="component" value="Unassembled WGS sequence"/>
</dbReference>
<name>A0A1I5GKZ1_9PSEU</name>
<proteinExistence type="predicted"/>
<dbReference type="InterPro" id="IPR037523">
    <property type="entry name" value="VOC_core"/>
</dbReference>
<dbReference type="Proteomes" id="UP000199398">
    <property type="component" value="Unassembled WGS sequence"/>
</dbReference>
<evidence type="ECO:0000313" key="5">
    <source>
        <dbReference type="Proteomes" id="UP000270697"/>
    </source>
</evidence>